<feature type="compositionally biased region" description="Basic and acidic residues" evidence="1">
    <location>
        <begin position="72"/>
        <end position="83"/>
    </location>
</feature>
<protein>
    <recommendedName>
        <fullName evidence="4">Developmental regulator protein</fullName>
    </recommendedName>
</protein>
<name>A0A2J6Q549_9HELO</name>
<evidence type="ECO:0008006" key="4">
    <source>
        <dbReference type="Google" id="ProtNLM"/>
    </source>
</evidence>
<dbReference type="AlphaFoldDB" id="A0A2J6Q549"/>
<feature type="compositionally biased region" description="Polar residues" evidence="1">
    <location>
        <begin position="118"/>
        <end position="136"/>
    </location>
</feature>
<accession>A0A2J6Q549</accession>
<organism evidence="2 3">
    <name type="scientific">Hyaloscypha hepaticicola</name>
    <dbReference type="NCBI Taxonomy" id="2082293"/>
    <lineage>
        <taxon>Eukaryota</taxon>
        <taxon>Fungi</taxon>
        <taxon>Dikarya</taxon>
        <taxon>Ascomycota</taxon>
        <taxon>Pezizomycotina</taxon>
        <taxon>Leotiomycetes</taxon>
        <taxon>Helotiales</taxon>
        <taxon>Hyaloscyphaceae</taxon>
        <taxon>Hyaloscypha</taxon>
    </lineage>
</organism>
<dbReference type="Proteomes" id="UP000235672">
    <property type="component" value="Unassembled WGS sequence"/>
</dbReference>
<feature type="compositionally biased region" description="Low complexity" evidence="1">
    <location>
        <begin position="206"/>
        <end position="231"/>
    </location>
</feature>
<evidence type="ECO:0000313" key="2">
    <source>
        <dbReference type="EMBL" id="PMD21410.1"/>
    </source>
</evidence>
<evidence type="ECO:0000256" key="1">
    <source>
        <dbReference type="SAM" id="MobiDB-lite"/>
    </source>
</evidence>
<sequence length="315" mass="34797">MPTYLVHGFRWQRPNIRIHIILNDLEDAAPEWVVAPATSVTLLNSFYTLYDFLPPSNPPPASYTLPAPTEQIKTKDENNEVRRLTKKKGSIASLSSLRRKSRPSKLEKGTNGKENGHVTASSESEAEKTTLTTTAGRESKQKKVSFNDWSVVKFVEQYDPNDLTCISQPYAYVGDYMVEVKLGVCVNEEIAKYEAKQRAEEVPLNSPASPASPGTPAIPNIGASGDLSSSGLSARDIRRISRRLGWFEKLRDGLQKGADIGWFVVVCGDEERASPEIEIGTTSDDTEEDDAKTSRSAGLRSFFGTVVRKKSIPEE</sequence>
<feature type="region of interest" description="Disordered" evidence="1">
    <location>
        <begin position="61"/>
        <end position="139"/>
    </location>
</feature>
<gene>
    <name evidence="2" type="ORF">NA56DRAFT_645679</name>
</gene>
<proteinExistence type="predicted"/>
<keyword evidence="3" id="KW-1185">Reference proteome</keyword>
<dbReference type="EMBL" id="KZ613481">
    <property type="protein sequence ID" value="PMD21410.1"/>
    <property type="molecule type" value="Genomic_DNA"/>
</dbReference>
<feature type="region of interest" description="Disordered" evidence="1">
    <location>
        <begin position="203"/>
        <end position="231"/>
    </location>
</feature>
<feature type="compositionally biased region" description="Basic and acidic residues" evidence="1">
    <location>
        <begin position="104"/>
        <end position="116"/>
    </location>
</feature>
<dbReference type="OrthoDB" id="371463at2759"/>
<reference evidence="2 3" key="1">
    <citation type="submission" date="2016-05" db="EMBL/GenBank/DDBJ databases">
        <title>A degradative enzymes factory behind the ericoid mycorrhizal symbiosis.</title>
        <authorList>
            <consortium name="DOE Joint Genome Institute"/>
            <person name="Martino E."/>
            <person name="Morin E."/>
            <person name="Grelet G."/>
            <person name="Kuo A."/>
            <person name="Kohler A."/>
            <person name="Daghino S."/>
            <person name="Barry K."/>
            <person name="Choi C."/>
            <person name="Cichocki N."/>
            <person name="Clum A."/>
            <person name="Copeland A."/>
            <person name="Hainaut M."/>
            <person name="Haridas S."/>
            <person name="Labutti K."/>
            <person name="Lindquist E."/>
            <person name="Lipzen A."/>
            <person name="Khouja H.-R."/>
            <person name="Murat C."/>
            <person name="Ohm R."/>
            <person name="Olson A."/>
            <person name="Spatafora J."/>
            <person name="Veneault-Fourrey C."/>
            <person name="Henrissat B."/>
            <person name="Grigoriev I."/>
            <person name="Martin F."/>
            <person name="Perotto S."/>
        </authorList>
    </citation>
    <scope>NUCLEOTIDE SEQUENCE [LARGE SCALE GENOMIC DNA]</scope>
    <source>
        <strain evidence="2 3">UAMH 7357</strain>
    </source>
</reference>
<feature type="region of interest" description="Disordered" evidence="1">
    <location>
        <begin position="274"/>
        <end position="296"/>
    </location>
</feature>
<evidence type="ECO:0000313" key="3">
    <source>
        <dbReference type="Proteomes" id="UP000235672"/>
    </source>
</evidence>